<protein>
    <submittedName>
        <fullName evidence="1">Uncharacterized protein</fullName>
    </submittedName>
</protein>
<evidence type="ECO:0000313" key="2">
    <source>
        <dbReference type="Proteomes" id="UP000238322"/>
    </source>
</evidence>
<name>A0A2S8FFR4_9BACT</name>
<reference evidence="1 2" key="1">
    <citation type="submission" date="2018-02" db="EMBL/GenBank/DDBJ databases">
        <title>Comparative genomes isolates from brazilian mangrove.</title>
        <authorList>
            <person name="Araujo J.E."/>
            <person name="Taketani R.G."/>
            <person name="Silva M.C.P."/>
            <person name="Loureco M.V."/>
            <person name="Andreote F.D."/>
        </authorList>
    </citation>
    <scope>NUCLEOTIDE SEQUENCE [LARGE SCALE GENOMIC DNA]</scope>
    <source>
        <strain evidence="1 2">Hex-1 MGV</strain>
    </source>
</reference>
<dbReference type="RefSeq" id="WP_105332076.1">
    <property type="nucleotide sequence ID" value="NZ_PUHY01000013.1"/>
</dbReference>
<gene>
    <name evidence="1" type="ORF">C5Y83_22650</name>
</gene>
<comment type="caution">
    <text evidence="1">The sequence shown here is derived from an EMBL/GenBank/DDBJ whole genome shotgun (WGS) entry which is preliminary data.</text>
</comment>
<sequence length="165" mass="18203">MPMRESISDILSVRSLETLQEITSAEVALVDPESAPGAYREITLYQTVSDSDVQLLAKLLMDVTSWSFCIKRCLSKPTAQFHLSGDFGKATLSIGMNCREWVLTTDSQRQGGYFDPVVNDVGGVLKRTFPRIASSDVRSMWRSGVLKRLRDSPSPVDVDAIDTVG</sequence>
<dbReference type="AlphaFoldDB" id="A0A2S8FFR4"/>
<organism evidence="1 2">
    <name type="scientific">Blastopirellula marina</name>
    <dbReference type="NCBI Taxonomy" id="124"/>
    <lineage>
        <taxon>Bacteria</taxon>
        <taxon>Pseudomonadati</taxon>
        <taxon>Planctomycetota</taxon>
        <taxon>Planctomycetia</taxon>
        <taxon>Pirellulales</taxon>
        <taxon>Pirellulaceae</taxon>
        <taxon>Blastopirellula</taxon>
    </lineage>
</organism>
<accession>A0A2S8FFR4</accession>
<dbReference type="Proteomes" id="UP000238322">
    <property type="component" value="Unassembled WGS sequence"/>
</dbReference>
<evidence type="ECO:0000313" key="1">
    <source>
        <dbReference type="EMBL" id="PQO31001.1"/>
    </source>
</evidence>
<proteinExistence type="predicted"/>
<dbReference type="EMBL" id="PUHY01000013">
    <property type="protein sequence ID" value="PQO31001.1"/>
    <property type="molecule type" value="Genomic_DNA"/>
</dbReference>